<evidence type="ECO:0000313" key="4">
    <source>
        <dbReference type="Proteomes" id="UP000637299"/>
    </source>
</evidence>
<feature type="compositionally biased region" description="Basic and acidic residues" evidence="1">
    <location>
        <begin position="207"/>
        <end position="216"/>
    </location>
</feature>
<proteinExistence type="predicted"/>
<feature type="compositionally biased region" description="Basic residues" evidence="1">
    <location>
        <begin position="221"/>
        <end position="233"/>
    </location>
</feature>
<dbReference type="EMBL" id="JACYFS010000005">
    <property type="protein sequence ID" value="MBD8083720.1"/>
    <property type="molecule type" value="Genomic_DNA"/>
</dbReference>
<dbReference type="InterPro" id="IPR046647">
    <property type="entry name" value="DUF6759"/>
</dbReference>
<keyword evidence="4" id="KW-1185">Reference proteome</keyword>
<organism evidence="3 4">
    <name type="scientific">Chryseobacterium caseinilyticum</name>
    <dbReference type="NCBI Taxonomy" id="2771428"/>
    <lineage>
        <taxon>Bacteria</taxon>
        <taxon>Pseudomonadati</taxon>
        <taxon>Bacteroidota</taxon>
        <taxon>Flavobacteriia</taxon>
        <taxon>Flavobacteriales</taxon>
        <taxon>Weeksellaceae</taxon>
        <taxon>Chryseobacterium group</taxon>
        <taxon>Chryseobacterium</taxon>
    </lineage>
</organism>
<evidence type="ECO:0000313" key="3">
    <source>
        <dbReference type="EMBL" id="MBD8083720.1"/>
    </source>
</evidence>
<feature type="domain" description="DUF6759" evidence="2">
    <location>
        <begin position="111"/>
        <end position="201"/>
    </location>
</feature>
<gene>
    <name evidence="3" type="ORF">IC610_14970</name>
</gene>
<evidence type="ECO:0000259" key="2">
    <source>
        <dbReference type="Pfam" id="PF20545"/>
    </source>
</evidence>
<reference evidence="3 4" key="1">
    <citation type="submission" date="2020-09" db="EMBL/GenBank/DDBJ databases">
        <title>Genome seq and assembly of Chryseobacterium sp.</title>
        <authorList>
            <person name="Chhetri G."/>
        </authorList>
    </citation>
    <scope>NUCLEOTIDE SEQUENCE [LARGE SCALE GENOMIC DNA]</scope>
    <source>
        <strain evidence="3 4">GCR10</strain>
    </source>
</reference>
<protein>
    <recommendedName>
        <fullName evidence="2">DUF6759 domain-containing protein</fullName>
    </recommendedName>
</protein>
<comment type="caution">
    <text evidence="3">The sequence shown here is derived from an EMBL/GenBank/DDBJ whole genome shotgun (WGS) entry which is preliminary data.</text>
</comment>
<dbReference type="RefSeq" id="WP_191737579.1">
    <property type="nucleotide sequence ID" value="NZ_JACYFS010000005.1"/>
</dbReference>
<dbReference type="Proteomes" id="UP000637299">
    <property type="component" value="Unassembled WGS sequence"/>
</dbReference>
<sequence>MKKILFPLVFFSLIIQSCVTNEHRDSILNSTNIAEIEDYISKAHPEDPKRRVLKQRVIALKNAEWVKGRKNARPMAARPVILDLPSRNSFRKNSPESEAIFIKLLAETPEEHMLKTTQLLNTVFNQDLTNNEVILLLKNNSDCNLVLEISGKKFYNLPVPSKGENSVVLDKDTYTLSATVCDVPYKSIKEFSKGAVIILSNPEAVKNEPVEKKAEKTTVTSKKKVSSKSKKKK</sequence>
<dbReference type="PROSITE" id="PS51257">
    <property type="entry name" value="PROKAR_LIPOPROTEIN"/>
    <property type="match status" value="1"/>
</dbReference>
<dbReference type="Pfam" id="PF20545">
    <property type="entry name" value="DUF6759"/>
    <property type="match status" value="1"/>
</dbReference>
<accession>A0ABR8ZEJ6</accession>
<feature type="region of interest" description="Disordered" evidence="1">
    <location>
        <begin position="207"/>
        <end position="233"/>
    </location>
</feature>
<name>A0ABR8ZEJ6_9FLAO</name>
<evidence type="ECO:0000256" key="1">
    <source>
        <dbReference type="SAM" id="MobiDB-lite"/>
    </source>
</evidence>